<evidence type="ECO:0000256" key="2">
    <source>
        <dbReference type="ARBA" id="ARBA00022475"/>
    </source>
</evidence>
<keyword evidence="2" id="KW-1003">Cell membrane</keyword>
<feature type="region of interest" description="Disordered" evidence="7">
    <location>
        <begin position="398"/>
        <end position="417"/>
    </location>
</feature>
<dbReference type="Proteomes" id="UP000237447">
    <property type="component" value="Unassembled WGS sequence"/>
</dbReference>
<evidence type="ECO:0000256" key="1">
    <source>
        <dbReference type="ARBA" id="ARBA00004651"/>
    </source>
</evidence>
<dbReference type="GO" id="GO:0004713">
    <property type="term" value="F:protein tyrosine kinase activity"/>
    <property type="evidence" value="ECO:0007669"/>
    <property type="project" value="TreeGrafter"/>
</dbReference>
<evidence type="ECO:0000313" key="12">
    <source>
        <dbReference type="Proteomes" id="UP000237447"/>
    </source>
</evidence>
<feature type="transmembrane region" description="Helical" evidence="8">
    <location>
        <begin position="425"/>
        <end position="444"/>
    </location>
</feature>
<feature type="transmembrane region" description="Helical" evidence="8">
    <location>
        <begin position="14"/>
        <end position="30"/>
    </location>
</feature>
<keyword evidence="5 8" id="KW-0472">Membrane</keyword>
<evidence type="ECO:0000313" key="13">
    <source>
        <dbReference type="Proteomes" id="UP001277561"/>
    </source>
</evidence>
<reference evidence="10 13" key="2">
    <citation type="journal article" date="2023" name="Phytobiomes J">
        <title>Deciphering the key players within the bacterial microbiota associated with aerial crown gall tumors on rhododendron: Insights into the gallobiome.</title>
        <authorList>
            <person name="Kuzmanovic N."/>
            <person name="Nesme J."/>
            <person name="Wolf J."/>
            <person name="Neumann-Schaal M."/>
            <person name="Petersen J."/>
            <person name="Fernandez-Gnecco G."/>
            <person name="Sproeer C."/>
            <person name="Bunk B."/>
            <person name="Overmann J."/>
            <person name="Sorensen S.J."/>
            <person name="Idczak E."/>
            <person name="Smalla K."/>
        </authorList>
    </citation>
    <scope>NUCLEOTIDE SEQUENCE [LARGE SCALE GENOMIC DNA]</scope>
    <source>
        <strain evidence="10">Rho-14.1</strain>
        <strain evidence="13">rho-14.1</strain>
    </source>
</reference>
<evidence type="ECO:0000313" key="10">
    <source>
        <dbReference type="EMBL" id="MDX8328010.1"/>
    </source>
</evidence>
<dbReference type="RefSeq" id="WP_103657251.1">
    <property type="nucleotide sequence ID" value="NZ_CP192764.1"/>
</dbReference>
<keyword evidence="3 8" id="KW-0812">Transmembrane</keyword>
<feature type="domain" description="Polysaccharide chain length determinant N-terminal" evidence="9">
    <location>
        <begin position="20"/>
        <end position="109"/>
    </location>
</feature>
<feature type="transmembrane region" description="Helical" evidence="8">
    <location>
        <begin position="37"/>
        <end position="59"/>
    </location>
</feature>
<sequence length="459" mass="51074">MSNAADNIFGHRRAFYSGLIGLADIVFVLWQRRLWVLVVTVLCAALPYAGSFLIPNYYFVYTQILLDPDGNRVFTSDLRKVEEQPAVDGYVLSQQAVIVSDLVLRRVVESERLYDDPDFGAAAPHYPDQPRRTTLAIEKLRDAVKLKRVGDSYIIEVKVTDTQPERATRITSQIADSYFQVQQKSSADMFRRTGNSLATQLDNLRVAVENADRAVNAYRSEHNITILNGQSDTAGQITALNSQISQLADQISEQQTIAAELNKARTNLDYQPAVPDANLTRAIVQLRARYNESREEQNVLATSVGTRHPSFLKAAERSRAIAEILNGELRNNAQAAAQNVLKLKNQNTIISAQLNRLKSDLNENNTTMVTMRELERKLASERAVYEEFLLRTRQLSEQAGLTQEQPQVIGPASHPLRRAGPPRNMMAFIGGLTGLILVMAVVILRADLLSAAARKGMAA</sequence>
<evidence type="ECO:0000256" key="6">
    <source>
        <dbReference type="SAM" id="Coils"/>
    </source>
</evidence>
<proteinExistence type="predicted"/>
<dbReference type="PANTHER" id="PTHR32309:SF13">
    <property type="entry name" value="FERRIC ENTEROBACTIN TRANSPORT PROTEIN FEPE"/>
    <property type="match status" value="1"/>
</dbReference>
<evidence type="ECO:0000256" key="3">
    <source>
        <dbReference type="ARBA" id="ARBA00022692"/>
    </source>
</evidence>
<keyword evidence="4 8" id="KW-1133">Transmembrane helix</keyword>
<dbReference type="Proteomes" id="UP001277561">
    <property type="component" value="Unassembled WGS sequence"/>
</dbReference>
<dbReference type="PANTHER" id="PTHR32309">
    <property type="entry name" value="TYROSINE-PROTEIN KINASE"/>
    <property type="match status" value="1"/>
</dbReference>
<reference evidence="11 12" key="1">
    <citation type="journal article" date="2018" name="Syst. Appl. Microbiol.">
        <title>Agrobacterium rosae sp. nov., isolated from galls on different agricultural crops.</title>
        <authorList>
            <person name="Kuzmanovic N."/>
            <person name="Pulawska J."/>
            <person name="Smalla K."/>
            <person name="Nesme X."/>
        </authorList>
    </citation>
    <scope>NUCLEOTIDE SEQUENCE [LARGE SCALE GENOMIC DNA]</scope>
    <source>
        <strain evidence="11 12">NCPPB 1650</strain>
    </source>
</reference>
<dbReference type="Pfam" id="PF02706">
    <property type="entry name" value="Wzz"/>
    <property type="match status" value="1"/>
</dbReference>
<dbReference type="AlphaFoldDB" id="A0AAE5VQZ6"/>
<organism evidence="11 12">
    <name type="scientific">Agrobacterium rosae</name>
    <dbReference type="NCBI Taxonomy" id="1972867"/>
    <lineage>
        <taxon>Bacteria</taxon>
        <taxon>Pseudomonadati</taxon>
        <taxon>Pseudomonadota</taxon>
        <taxon>Alphaproteobacteria</taxon>
        <taxon>Hyphomicrobiales</taxon>
        <taxon>Rhizobiaceae</taxon>
        <taxon>Rhizobium/Agrobacterium group</taxon>
        <taxon>Agrobacterium</taxon>
    </lineage>
</organism>
<dbReference type="EMBL" id="JAVRAD010000001">
    <property type="protein sequence ID" value="MDX8328010.1"/>
    <property type="molecule type" value="Genomic_DNA"/>
</dbReference>
<comment type="subcellular location">
    <subcellularLocation>
        <location evidence="1">Cell membrane</location>
        <topology evidence="1">Multi-pass membrane protein</topology>
    </subcellularLocation>
</comment>
<evidence type="ECO:0000259" key="9">
    <source>
        <dbReference type="Pfam" id="PF02706"/>
    </source>
</evidence>
<name>A0AAE5VQZ6_9HYPH</name>
<evidence type="ECO:0000313" key="11">
    <source>
        <dbReference type="EMBL" id="POO53593.1"/>
    </source>
</evidence>
<dbReference type="GeneID" id="86878736"/>
<evidence type="ECO:0000256" key="8">
    <source>
        <dbReference type="SAM" id="Phobius"/>
    </source>
</evidence>
<keyword evidence="6" id="KW-0175">Coiled coil</keyword>
<keyword evidence="13" id="KW-1185">Reference proteome</keyword>
<accession>A0AAE5VQZ6</accession>
<evidence type="ECO:0000256" key="5">
    <source>
        <dbReference type="ARBA" id="ARBA00023136"/>
    </source>
</evidence>
<dbReference type="EMBL" id="NXEJ01000002">
    <property type="protein sequence ID" value="POO53593.1"/>
    <property type="molecule type" value="Genomic_DNA"/>
</dbReference>
<comment type="caution">
    <text evidence="11">The sequence shown here is derived from an EMBL/GenBank/DDBJ whole genome shotgun (WGS) entry which is preliminary data.</text>
</comment>
<feature type="coiled-coil region" evidence="6">
    <location>
        <begin position="201"/>
        <end position="264"/>
    </location>
</feature>
<dbReference type="GO" id="GO:0005886">
    <property type="term" value="C:plasma membrane"/>
    <property type="evidence" value="ECO:0007669"/>
    <property type="project" value="UniProtKB-SubCell"/>
</dbReference>
<protein>
    <submittedName>
        <fullName evidence="10">GumC family protein</fullName>
    </submittedName>
</protein>
<gene>
    <name evidence="11" type="ORF">CPJ18_05100</name>
    <name evidence="10" type="ORF">RMS29_02135</name>
</gene>
<dbReference type="InterPro" id="IPR050445">
    <property type="entry name" value="Bact_polysacc_biosynth/exp"/>
</dbReference>
<evidence type="ECO:0000256" key="4">
    <source>
        <dbReference type="ARBA" id="ARBA00022989"/>
    </source>
</evidence>
<evidence type="ECO:0000256" key="7">
    <source>
        <dbReference type="SAM" id="MobiDB-lite"/>
    </source>
</evidence>
<dbReference type="InterPro" id="IPR003856">
    <property type="entry name" value="LPS_length_determ_N"/>
</dbReference>